<keyword evidence="5" id="KW-1185">Reference proteome</keyword>
<dbReference type="InterPro" id="IPR011990">
    <property type="entry name" value="TPR-like_helical_dom_sf"/>
</dbReference>
<evidence type="ECO:0000256" key="1">
    <source>
        <dbReference type="ARBA" id="ARBA00022737"/>
    </source>
</evidence>
<feature type="repeat" description="TPR" evidence="3">
    <location>
        <begin position="349"/>
        <end position="382"/>
    </location>
</feature>
<dbReference type="Pfam" id="PF14559">
    <property type="entry name" value="TPR_19"/>
    <property type="match status" value="1"/>
</dbReference>
<proteinExistence type="predicted"/>
<sequence length="789" mass="87100">MSSSSQVPLEEAFQLARKHRNAGNLIVAERAYRDILESTPDEPDAQFELALVCWSRGKRQETRDLLDKALAAKGDDAGVLNAHAVVSHEMGRPEDAVADWRRALELAPDNAGMLGNLGLALVTIGEVDEAIERCRAALALDPEHTSAALNLGRALQTSGRLHEAVEVWEDLAARQPEAVKAHANLGNAYRDLGRPVDAEAACRRALALDSESALAHNNLGNALLDQAKLAEAESAFERATELAADYSDAINNLGVARQLQGRFEDAAKAHRFALALDADDAKAHAHLSNALREQGEFAKAENAIQQAVYLAPDEVDYHLLHAELLIAADRADEAEAVVNHAVSLSPDSAQARTKLARALSLAGRYQEAIDEARQAVELQPDLAWTHHALAAAHFWAGNNAEAEAAAHKAIEIAPRFAQAYVWLGDFYQILGRTEEADRYARQALEIDPNTPGAYIALANSKRFTPDDPDLRAMEALYNSARSPIMRGRLCFALGKAYEQIGEDDKAFDAYQEANDVRRRGLVFNQVAQRERVKRIKTVFTREWLDEMAGAGDPSPVPVFIVGMPRSGTTLVEQIISSHPEVHGAGELPLMNTIMQETGTFDRDTIARIGPRYVETVRQDAPHAARITDKMPGNFANLGAIVAAMPKAAIIHCRRDPVDTCFSCFKQNFARGQHWSFDLTELGEQYRLYADLMDHWREVMPGRFLEVDYEDVVADTETMARRLIAHVGLEWDDACLAFHETERPVKTASKMQVRQPIYGSSVAKWRRFEQRLEPLLTALGDHAPPRSETT</sequence>
<evidence type="ECO:0000256" key="2">
    <source>
        <dbReference type="ARBA" id="ARBA00022803"/>
    </source>
</evidence>
<evidence type="ECO:0000313" key="4">
    <source>
        <dbReference type="EMBL" id="SDF57540.1"/>
    </source>
</evidence>
<feature type="repeat" description="TPR" evidence="3">
    <location>
        <begin position="213"/>
        <end position="246"/>
    </location>
</feature>
<reference evidence="4 5" key="1">
    <citation type="submission" date="2016-10" db="EMBL/GenBank/DDBJ databases">
        <authorList>
            <person name="de Groot N.N."/>
        </authorList>
    </citation>
    <scope>NUCLEOTIDE SEQUENCE [LARGE SCALE GENOMIC DNA]</scope>
    <source>
        <strain evidence="4 5">DSM 25584</strain>
    </source>
</reference>
<dbReference type="EMBL" id="FNCE01000001">
    <property type="protein sequence ID" value="SDF57540.1"/>
    <property type="molecule type" value="Genomic_DNA"/>
</dbReference>
<evidence type="ECO:0000313" key="5">
    <source>
        <dbReference type="Proteomes" id="UP000199415"/>
    </source>
</evidence>
<dbReference type="STRING" id="1082479.SAMN05216241_101505"/>
<dbReference type="RefSeq" id="WP_090018518.1">
    <property type="nucleotide sequence ID" value="NZ_FNCE01000001.1"/>
</dbReference>
<name>A0A1G7M8M0_9PROT</name>
<dbReference type="Gene3D" id="1.25.40.10">
    <property type="entry name" value="Tetratricopeptide repeat domain"/>
    <property type="match status" value="5"/>
</dbReference>
<gene>
    <name evidence="4" type="ORF">SAMN05216241_101505</name>
</gene>
<dbReference type="Gene3D" id="3.40.50.300">
    <property type="entry name" value="P-loop containing nucleotide triphosphate hydrolases"/>
    <property type="match status" value="1"/>
</dbReference>
<feature type="repeat" description="TPR" evidence="3">
    <location>
        <begin position="417"/>
        <end position="450"/>
    </location>
</feature>
<feature type="repeat" description="TPR" evidence="3">
    <location>
        <begin position="111"/>
        <end position="144"/>
    </location>
</feature>
<dbReference type="AlphaFoldDB" id="A0A1G7M8M0"/>
<dbReference type="InterPro" id="IPR019734">
    <property type="entry name" value="TPR_rpt"/>
</dbReference>
<dbReference type="InterPro" id="IPR027417">
    <property type="entry name" value="P-loop_NTPase"/>
</dbReference>
<dbReference type="Pfam" id="PF13469">
    <property type="entry name" value="Sulfotransfer_3"/>
    <property type="match status" value="1"/>
</dbReference>
<keyword evidence="2 3" id="KW-0802">TPR repeat</keyword>
<dbReference type="PROSITE" id="PS50005">
    <property type="entry name" value="TPR"/>
    <property type="match status" value="6"/>
</dbReference>
<dbReference type="InterPro" id="IPR051685">
    <property type="entry name" value="Ycf3/AcsC/BcsC/TPR_MFPF"/>
</dbReference>
<accession>A0A1G7M8M0</accession>
<organism evidence="4 5">
    <name type="scientific">Limimonas halophila</name>
    <dbReference type="NCBI Taxonomy" id="1082479"/>
    <lineage>
        <taxon>Bacteria</taxon>
        <taxon>Pseudomonadati</taxon>
        <taxon>Pseudomonadota</taxon>
        <taxon>Alphaproteobacteria</taxon>
        <taxon>Rhodospirillales</taxon>
        <taxon>Rhodovibrionaceae</taxon>
        <taxon>Limimonas</taxon>
    </lineage>
</organism>
<dbReference type="Pfam" id="PF13432">
    <property type="entry name" value="TPR_16"/>
    <property type="match status" value="3"/>
</dbReference>
<dbReference type="PANTHER" id="PTHR44943">
    <property type="entry name" value="CELLULOSE SYNTHASE OPERON PROTEIN C"/>
    <property type="match status" value="1"/>
</dbReference>
<dbReference type="PROSITE" id="PS50293">
    <property type="entry name" value="TPR_REGION"/>
    <property type="match status" value="1"/>
</dbReference>
<dbReference type="SUPFAM" id="SSF48452">
    <property type="entry name" value="TPR-like"/>
    <property type="match status" value="2"/>
</dbReference>
<feature type="repeat" description="TPR" evidence="3">
    <location>
        <begin position="281"/>
        <end position="314"/>
    </location>
</feature>
<protein>
    <submittedName>
        <fullName evidence="4">Flp pilus assembly protein TadD, contains TPR repeats</fullName>
    </submittedName>
</protein>
<feature type="repeat" description="TPR" evidence="3">
    <location>
        <begin position="77"/>
        <end position="110"/>
    </location>
</feature>
<dbReference type="OrthoDB" id="9800698at2"/>
<dbReference type="SUPFAM" id="SSF52540">
    <property type="entry name" value="P-loop containing nucleoside triphosphate hydrolases"/>
    <property type="match status" value="1"/>
</dbReference>
<keyword evidence="1" id="KW-0677">Repeat</keyword>
<dbReference type="Pfam" id="PF13181">
    <property type="entry name" value="TPR_8"/>
    <property type="match status" value="4"/>
</dbReference>
<dbReference type="PANTHER" id="PTHR44943:SF8">
    <property type="entry name" value="TPR REPEAT-CONTAINING PROTEIN MJ0263"/>
    <property type="match status" value="1"/>
</dbReference>
<evidence type="ECO:0000256" key="3">
    <source>
        <dbReference type="PROSITE-ProRule" id="PRU00339"/>
    </source>
</evidence>
<dbReference type="SMART" id="SM00028">
    <property type="entry name" value="TPR"/>
    <property type="match status" value="13"/>
</dbReference>
<dbReference type="Proteomes" id="UP000199415">
    <property type="component" value="Unassembled WGS sequence"/>
</dbReference>